<dbReference type="SUPFAM" id="SSF53756">
    <property type="entry name" value="UDP-Glycosyltransferase/glycogen phosphorylase"/>
    <property type="match status" value="1"/>
</dbReference>
<accession>A0A3B0Z7Z3</accession>
<protein>
    <submittedName>
        <fullName evidence="1">Glycogen phosphorylase</fullName>
        <ecNumber evidence="1">2.4.1.1</ecNumber>
    </submittedName>
</protein>
<keyword evidence="1" id="KW-0808">Transferase</keyword>
<feature type="non-terminal residue" evidence="1">
    <location>
        <position position="1"/>
    </location>
</feature>
<keyword evidence="1" id="KW-0328">Glycosyltransferase</keyword>
<dbReference type="PANTHER" id="PTHR42655:SF1">
    <property type="entry name" value="GLYCOGEN PHOSPHORYLASE"/>
    <property type="match status" value="1"/>
</dbReference>
<sequence length="257" mass="29451">DVWINTPRRPWEASGTSGMKILANGGLNLSELDGWWAEACGCDVGWSLGDGQEHDADPAWDAHDADQLYQRLEQEIIPLFYQRDAQGLPREWLRIIHNSMMKLAPQFSSNRMVREYAERFYHPAASAREKRRARQGQLAKQLDDWYRTLQVHWKQIHLGNVEPQKSDNGWSFQVQVYLGEILSEQIRVELYADGNTDGGPMVIECHRGEKISGAINGYTYRCDIPTSRPATDFTARVIPHHPDARIPAEVALITWQR</sequence>
<dbReference type="EMBL" id="UOFK01000119">
    <property type="protein sequence ID" value="VAW77504.1"/>
    <property type="molecule type" value="Genomic_DNA"/>
</dbReference>
<dbReference type="InterPro" id="IPR052182">
    <property type="entry name" value="Glycogen/Maltodextrin_Phosph"/>
</dbReference>
<gene>
    <name evidence="1" type="ORF">MNBD_GAMMA13-25</name>
</gene>
<dbReference type="EC" id="2.4.1.1" evidence="1"/>
<dbReference type="PANTHER" id="PTHR42655">
    <property type="entry name" value="GLYCOGEN PHOSPHORYLASE"/>
    <property type="match status" value="1"/>
</dbReference>
<name>A0A3B0Z7Z3_9ZZZZ</name>
<evidence type="ECO:0000313" key="1">
    <source>
        <dbReference type="EMBL" id="VAW77504.1"/>
    </source>
</evidence>
<proteinExistence type="predicted"/>
<reference evidence="1" key="1">
    <citation type="submission" date="2018-06" db="EMBL/GenBank/DDBJ databases">
        <authorList>
            <person name="Zhirakovskaya E."/>
        </authorList>
    </citation>
    <scope>NUCLEOTIDE SEQUENCE</scope>
</reference>
<dbReference type="AlphaFoldDB" id="A0A3B0Z7Z3"/>
<dbReference type="GO" id="GO:0004645">
    <property type="term" value="F:1,4-alpha-oligoglucan phosphorylase activity"/>
    <property type="evidence" value="ECO:0007669"/>
    <property type="project" value="UniProtKB-EC"/>
</dbReference>
<organism evidence="1">
    <name type="scientific">hydrothermal vent metagenome</name>
    <dbReference type="NCBI Taxonomy" id="652676"/>
    <lineage>
        <taxon>unclassified sequences</taxon>
        <taxon>metagenomes</taxon>
        <taxon>ecological metagenomes</taxon>
    </lineage>
</organism>
<dbReference type="Gene3D" id="3.40.50.2000">
    <property type="entry name" value="Glycogen Phosphorylase B"/>
    <property type="match status" value="1"/>
</dbReference>